<organism evidence="4 5">
    <name type="scientific">Paramecium tetraurelia</name>
    <dbReference type="NCBI Taxonomy" id="5888"/>
    <lineage>
        <taxon>Eukaryota</taxon>
        <taxon>Sar</taxon>
        <taxon>Alveolata</taxon>
        <taxon>Ciliophora</taxon>
        <taxon>Intramacronucleata</taxon>
        <taxon>Oligohymenophorea</taxon>
        <taxon>Peniculida</taxon>
        <taxon>Parameciidae</taxon>
        <taxon>Paramecium</taxon>
    </lineage>
</organism>
<dbReference type="SMART" id="SM00423">
    <property type="entry name" value="PSI"/>
    <property type="match status" value="7"/>
</dbReference>
<dbReference type="HOGENOM" id="CLU_229034_0_0_1"/>
<evidence type="ECO:0000313" key="4">
    <source>
        <dbReference type="EMBL" id="CAK74827.1"/>
    </source>
</evidence>
<evidence type="ECO:0000256" key="2">
    <source>
        <dbReference type="SAM" id="SignalP"/>
    </source>
</evidence>
<dbReference type="InterPro" id="IPR016201">
    <property type="entry name" value="PSI"/>
</dbReference>
<proteinExistence type="predicted"/>
<dbReference type="OrthoDB" id="291649at2759"/>
<dbReference type="GeneID" id="5028009"/>
<feature type="signal peptide" evidence="2">
    <location>
        <begin position="1"/>
        <end position="19"/>
    </location>
</feature>
<feature type="domain" description="PSI" evidence="3">
    <location>
        <begin position="555"/>
        <end position="598"/>
    </location>
</feature>
<feature type="domain" description="PSI" evidence="3">
    <location>
        <begin position="416"/>
        <end position="466"/>
    </location>
</feature>
<keyword evidence="2" id="KW-0732">Signal</keyword>
<feature type="chain" id="PRO_5002623365" description="PSI domain-containing protein" evidence="2">
    <location>
        <begin position="20"/>
        <end position="2466"/>
    </location>
</feature>
<keyword evidence="5" id="KW-1185">Reference proteome</keyword>
<dbReference type="InParanoid" id="A0CVL0"/>
<dbReference type="EMBL" id="CT868196">
    <property type="protein sequence ID" value="CAK74827.1"/>
    <property type="molecule type" value="Genomic_DNA"/>
</dbReference>
<sequence length="2466" mass="280421">MNSLQIQLVLLLLFVCVQSIDQCKEYDTYKACINSDVEQCMWLNNRNLCQKTNDYLQGCSITMNKRACVKQIGNAQGQPAKCRFINVCEVIPNIKTEECLNNLSKYGCIAIQNPEQICYWKDDKCQVLYQNQWSQVQKDFDSVAYSASACFLIESYLIIHNTILWDLISYTPNLYDEADRILKKEKGLQVDGDIVFDNPNTVSLQNNYQFSNGSYAWYTIRESKEIKLSNLQKSYRYRVGCIAIEIQNDADYLNLLRLTDEVRGINHIYCKYLNQNPTISNQYVYSNRVCKMFNKENLNNQNKILELDLGCKSIDYFQCIYYYSNTNTCRLKATEYEYPCVNQENDYVADCLKGYCTVKQCSKLSEYYMDTSTNRCSKSCSLFTIKTQSSCEAIKGCKFLGANSIFDVRICGPQNGCNQLGMQKSYCRSILDQCGWDQQQQRCFRVPEEEFKLMKCSEAYNGKSCMSVALSDQVCYWDFLRGICYNIVDSPILISHSAVTDQEILITGRYRVTVSNRNFCKYQQNVASEYLPLLGKCTIESSRFLYDFKQINSYSCLMYQSGYCKWDSYEQICISIPETEVSELNCVEQVLVNEKVCQLAKTNPDMICMYDSENNSCKEITKTEFELYGCEGNGFSQEACVSKQKLGEVCQFSAGKCRFISESYINSILCSSLQNVNSQVCQLYSSSSKVCLYDETTHSCYTPSSYTILSYSENLNRYGCQQVQGSLTLFSLDLKKCIQISNLNTSLLSNLECASNFVNQQTCLSIIKTDQNCFWDASSKQCKKYTGYFINCLEYANYNSRVCTALASDMSKQFMKDNYCVFEDNTCKSKSNTITDCGESEQMNIHRCSGLTGLSQTGEYIQMCAFVNNKCKTLIDNSMNTYIDLNTITCQQANLKACTRVETNGQYCQLIDYVSSNMVIIDKKCVSIVTTTETCTTIKTNYAVNLINPNHCSRASDSCQYDATNGCTSPTNTNLECNTLGLSYLGCILNTQNHRCAFMKSKCQYLTQNLIVSDCKYLNQFSCSYYAFIKCYWNGSLCAASTNDTTQYGSEYNCSLNTSSTFIVSDGLTCQLIQQSNYEQYSCDSKLNQFACGSIPNQYCLFVQNKCQFYRSTPCEDSSQTCSDNNSVNLKCVYKDSKCFDHPHTYYSCDFFDKSNYQFCLQYPNCVYFNQKCQKVNQISVYDYCSSQSSSVQKCVLQNKQLACSWQSGKCVDFKDKACPSLNGFYSFNVCQQFQNCTYGFAKRGLGFCYSDNNFESLTCQQLNQDLCIEDLTHLNSSLQCYWDQSCKNVQNNQITQCTDLSAFKSSYGACNYFNQEQCMYSFVDFKCKSISEYNSTTCQGTTAKQCSSIQNTCYFDGSICSVQGVQNQINKYGCIQQSGTWKFAYFKCTQITDEVQKSCNNLSKDACLSDLTKEISCQWKVNRCQSVLQTQNKQITSCANLNQRACQDVRLSNVFCVWNGTSKNCDSLTISNTDCVAQNLAVTTSMSACSGQTKKNCAKNYDNTKCTEINVNLSSCNLYGLNKQACIQLTSVPCQWISINDGGYCEDADLYSAHCKDLINRQACLNVQTTGQVCKWDETTLSCNDQEISTCESASNLNSLYACNAVTDEPCQYDPISMLCSKILYIPKTCSINFNKKTCEMCLDNCVWYSNRCITTPQKNCQQYATKSKCLESDSINCQWVNNICADFNQLDQTIFCKDLPSNLNQAACTNNARDPCRYDKNSPSCLPDQSMSLYIIQRMITLMMMQPADYKSPILSGKCEQLLIKEYCLKSRIPDTACIWKDSTCQMVTDLNEISCTDNLNFWGCLNVNKEGELCFWRDQKCLRWFPTITTLENVNKNVCKYHSVNRVYERNSCVKKDISTILCTSEGISKQTCLSIPNQQCQWTNQCVEFTVSKEHQCSDFKEVSSYVCQMIPNMACVYDEGNKSCIDFSNDAVGLGVSKKACIKNKRIPSHWNGTVCQVVTDKIECDSQLIVNAYTCSNQVHNIPCIYDTINNQCTSLINVWSLKCNTEGLNFLGCVQLKQEPCIFKDNKCQLFREMQSSCMFLSQVNPKACASIMDHYCSYDSINHKCQSAQVPQSNCNIEGINKNVCTKNELCLWNQDNLDCKCKSVQETEVCQQSNVAKCKSQSRCYFDLDQYRCVKKQCYHLKDDECDQIMDNKTCYRSLKNGCQPSVICEDIIDPKNGCESIYINSQPCVQVGKLCVTSTNYKLLCPYSDCSNTNCILYYGTCKMRTCEDYDAQDCQNNEGCYLDQENNCLELLRCSQITVDYYGEQAINICNKSSVGGFKCNWQKQHLMDDTESCTNRSCEIYGASQNICQGNEINGYSCVYLSDLVCKQCEQITESCLCNQQKGVCVYKNGKCRSILCSSLLTKENCALASDRCYWSTYEDASNVQQEACLIECGKLMNADECNSRINECYFDNQNGLCIKGKKQIPDLSSEIFIEEFYSVMLTVFICLNMIIYV</sequence>
<evidence type="ECO:0000256" key="1">
    <source>
        <dbReference type="ARBA" id="ARBA00023180"/>
    </source>
</evidence>
<name>A0CVL0_PARTE</name>
<evidence type="ECO:0000313" key="5">
    <source>
        <dbReference type="Proteomes" id="UP000000600"/>
    </source>
</evidence>
<reference evidence="4 5" key="1">
    <citation type="journal article" date="2006" name="Nature">
        <title>Global trends of whole-genome duplications revealed by the ciliate Paramecium tetraurelia.</title>
        <authorList>
            <consortium name="Genoscope"/>
            <person name="Aury J.-M."/>
            <person name="Jaillon O."/>
            <person name="Duret L."/>
            <person name="Noel B."/>
            <person name="Jubin C."/>
            <person name="Porcel B.M."/>
            <person name="Segurens B."/>
            <person name="Daubin V."/>
            <person name="Anthouard V."/>
            <person name="Aiach N."/>
            <person name="Arnaiz O."/>
            <person name="Billaut A."/>
            <person name="Beisson J."/>
            <person name="Blanc I."/>
            <person name="Bouhouche K."/>
            <person name="Camara F."/>
            <person name="Duharcourt S."/>
            <person name="Guigo R."/>
            <person name="Gogendeau D."/>
            <person name="Katinka M."/>
            <person name="Keller A.-M."/>
            <person name="Kissmehl R."/>
            <person name="Klotz C."/>
            <person name="Koll F."/>
            <person name="Le Moue A."/>
            <person name="Lepere C."/>
            <person name="Malinsky S."/>
            <person name="Nowacki M."/>
            <person name="Nowak J.K."/>
            <person name="Plattner H."/>
            <person name="Poulain J."/>
            <person name="Ruiz F."/>
            <person name="Serrano V."/>
            <person name="Zagulski M."/>
            <person name="Dessen P."/>
            <person name="Betermier M."/>
            <person name="Weissenbach J."/>
            <person name="Scarpelli C."/>
            <person name="Schachter V."/>
            <person name="Sperling L."/>
            <person name="Meyer E."/>
            <person name="Cohen J."/>
            <person name="Wincker P."/>
        </authorList>
    </citation>
    <scope>NUCLEOTIDE SEQUENCE [LARGE SCALE GENOMIC DNA]</scope>
    <source>
        <strain evidence="4 5">Stock d4-2</strain>
    </source>
</reference>
<dbReference type="RefSeq" id="XP_001442224.1">
    <property type="nucleotide sequence ID" value="XM_001442187.1"/>
</dbReference>
<accession>A0CVL0</accession>
<dbReference type="Proteomes" id="UP000000600">
    <property type="component" value="Unassembled WGS sequence"/>
</dbReference>
<feature type="domain" description="PSI" evidence="3">
    <location>
        <begin position="2044"/>
        <end position="2094"/>
    </location>
</feature>
<feature type="domain" description="PSI" evidence="3">
    <location>
        <begin position="1661"/>
        <end position="1711"/>
    </location>
</feature>
<gene>
    <name evidence="4" type="ORF">GSPATT00010995001</name>
</gene>
<keyword evidence="1" id="KW-0325">Glycoprotein</keyword>
<dbReference type="KEGG" id="ptm:GSPATT00010995001"/>
<feature type="domain" description="PSI" evidence="3">
    <location>
        <begin position="752"/>
        <end position="804"/>
    </location>
</feature>
<dbReference type="OMA" id="INHIYCK"/>
<feature type="domain" description="PSI" evidence="3">
    <location>
        <begin position="1184"/>
        <end position="1232"/>
    </location>
</feature>
<protein>
    <recommendedName>
        <fullName evidence="3">PSI domain-containing protein</fullName>
    </recommendedName>
</protein>
<feature type="domain" description="PSI" evidence="3">
    <location>
        <begin position="2368"/>
        <end position="2415"/>
    </location>
</feature>
<evidence type="ECO:0000259" key="3">
    <source>
        <dbReference type="SMART" id="SM00423"/>
    </source>
</evidence>